<dbReference type="Gene3D" id="3.15.10.30">
    <property type="entry name" value="Haemolymph juvenile hormone binding protein"/>
    <property type="match status" value="1"/>
</dbReference>
<dbReference type="PANTHER" id="PTHR11008:SF13">
    <property type="entry name" value="FI04421P"/>
    <property type="match status" value="1"/>
</dbReference>
<dbReference type="InterPro" id="IPR038602">
    <property type="entry name" value="Mite_allergen_7_sf"/>
</dbReference>
<dbReference type="AlphaFoldDB" id="A0AAW1MZA9"/>
<evidence type="ECO:0000313" key="3">
    <source>
        <dbReference type="Proteomes" id="UP001458880"/>
    </source>
</evidence>
<dbReference type="Proteomes" id="UP001458880">
    <property type="component" value="Unassembled WGS sequence"/>
</dbReference>
<accession>A0AAW1MZA9</accession>
<feature type="chain" id="PRO_5043318097" evidence="1">
    <location>
        <begin position="19"/>
        <end position="426"/>
    </location>
</feature>
<protein>
    <submittedName>
        <fullName evidence="2">Hemolymph juvenile hormone binding protein (JHBP)</fullName>
    </submittedName>
</protein>
<dbReference type="InterPro" id="IPR010562">
    <property type="entry name" value="Haemolymph_juvenile_hormone-bd"/>
</dbReference>
<comment type="caution">
    <text evidence="2">The sequence shown here is derived from an EMBL/GenBank/DDBJ whole genome shotgun (WGS) entry which is preliminary data.</text>
</comment>
<keyword evidence="3" id="KW-1185">Reference proteome</keyword>
<proteinExistence type="predicted"/>
<reference evidence="2 3" key="1">
    <citation type="journal article" date="2024" name="BMC Genomics">
        <title>De novo assembly and annotation of Popillia japonica's genome with initial clues to its potential as an invasive pest.</title>
        <authorList>
            <person name="Cucini C."/>
            <person name="Boschi S."/>
            <person name="Funari R."/>
            <person name="Cardaioli E."/>
            <person name="Iannotti N."/>
            <person name="Marturano G."/>
            <person name="Paoli F."/>
            <person name="Bruttini M."/>
            <person name="Carapelli A."/>
            <person name="Frati F."/>
            <person name="Nardi F."/>
        </authorList>
    </citation>
    <scope>NUCLEOTIDE SEQUENCE [LARGE SCALE GENOMIC DNA]</scope>
    <source>
        <strain evidence="2">DMR45628</strain>
    </source>
</reference>
<dbReference type="EMBL" id="JASPKY010000028">
    <property type="protein sequence ID" value="KAK9751447.1"/>
    <property type="molecule type" value="Genomic_DNA"/>
</dbReference>
<dbReference type="Pfam" id="PF06585">
    <property type="entry name" value="JHBP"/>
    <property type="match status" value="1"/>
</dbReference>
<gene>
    <name evidence="2" type="ORF">QE152_g5070</name>
</gene>
<evidence type="ECO:0000313" key="2">
    <source>
        <dbReference type="EMBL" id="KAK9751447.1"/>
    </source>
</evidence>
<evidence type="ECO:0000256" key="1">
    <source>
        <dbReference type="SAM" id="SignalP"/>
    </source>
</evidence>
<sequence length="426" mass="48163">MFLNEILVILLIATVTKSAEIATNATVEDGEQKLAEYVRAILNHYKQKDPVGLPGVPIPDPMDIPPLNYPITLGSIKMTNIKLYGLKDFRIHHVSIDMAKMIADVAVTMENLIVRGNYTAKTLFSSSKGPYTVKLKEVYGQVVAKLRVESEGYLEAEEIKTKINPKQIDMKFEGLGGLASLLQNIMNSLGKFIFDSIEPYISKQSDAMTRVEINKRSREFPQRFPNSRSNHRQIVRKQGYDPYEIPDYNTTLGLFSVEMTHTWLTGLSSFHRVGNISFTLVNHTVEGNMEIGTQRLQGTANWEIGIVGGLLSRSGTVKFTVEYVKVGVIVRQSLDTRNKPELQDIQLELGNIQVRFDGAGTLDYIVEFSVNVLPNVLRYQIMDALESPVKRRIQEELNYINVEEMIMENVEKYDKGDMNFTLPKFG</sequence>
<feature type="signal peptide" evidence="1">
    <location>
        <begin position="1"/>
        <end position="18"/>
    </location>
</feature>
<organism evidence="2 3">
    <name type="scientific">Popillia japonica</name>
    <name type="common">Japanese beetle</name>
    <dbReference type="NCBI Taxonomy" id="7064"/>
    <lineage>
        <taxon>Eukaryota</taxon>
        <taxon>Metazoa</taxon>
        <taxon>Ecdysozoa</taxon>
        <taxon>Arthropoda</taxon>
        <taxon>Hexapoda</taxon>
        <taxon>Insecta</taxon>
        <taxon>Pterygota</taxon>
        <taxon>Neoptera</taxon>
        <taxon>Endopterygota</taxon>
        <taxon>Coleoptera</taxon>
        <taxon>Polyphaga</taxon>
        <taxon>Scarabaeiformia</taxon>
        <taxon>Scarabaeidae</taxon>
        <taxon>Rutelinae</taxon>
        <taxon>Popillia</taxon>
    </lineage>
</organism>
<dbReference type="InterPro" id="IPR020234">
    <property type="entry name" value="Mite_allergen_group-7"/>
</dbReference>
<dbReference type="PANTHER" id="PTHR11008">
    <property type="entry name" value="PROTEIN TAKEOUT-LIKE PROTEIN"/>
    <property type="match status" value="1"/>
</dbReference>
<dbReference type="SMART" id="SM00700">
    <property type="entry name" value="JHBP"/>
    <property type="match status" value="1"/>
</dbReference>
<name>A0AAW1MZA9_POPJA</name>
<dbReference type="Pfam" id="PF16984">
    <property type="entry name" value="Grp7_allergen"/>
    <property type="match status" value="1"/>
</dbReference>
<keyword evidence="1" id="KW-0732">Signal</keyword>
<dbReference type="InterPro" id="IPR038606">
    <property type="entry name" value="To_sf"/>
</dbReference>
<dbReference type="Gene3D" id="3.15.10.50">
    <property type="match status" value="1"/>
</dbReference>